<dbReference type="KEGG" id="bbh:BN112_0315"/>
<feature type="transmembrane region" description="Helical" evidence="1">
    <location>
        <begin position="338"/>
        <end position="358"/>
    </location>
</feature>
<evidence type="ECO:0000256" key="1">
    <source>
        <dbReference type="SAM" id="Phobius"/>
    </source>
</evidence>
<dbReference type="Pfam" id="PF05940">
    <property type="entry name" value="NnrS"/>
    <property type="match status" value="1"/>
</dbReference>
<evidence type="ECO:0000313" key="2">
    <source>
        <dbReference type="EMBL" id="CCJ52233.1"/>
    </source>
</evidence>
<dbReference type="Proteomes" id="UP000007564">
    <property type="component" value="Chromosome"/>
</dbReference>
<feature type="transmembrane region" description="Helical" evidence="1">
    <location>
        <begin position="30"/>
        <end position="47"/>
    </location>
</feature>
<name>A0A0C6P1W1_BORBO</name>
<reference evidence="2 3" key="1">
    <citation type="journal article" date="2012" name="BMC Genomics">
        <title>Comparative genomics of the classical Bordetella subspecies: the evolution and exchange of virulence-associated diversity amongst closely related pathogens.</title>
        <authorList>
            <person name="Park J."/>
            <person name="Zhang Y."/>
            <person name="Buboltz A.M."/>
            <person name="Zhang X."/>
            <person name="Schuster S.C."/>
            <person name="Ahuja U."/>
            <person name="Liu M."/>
            <person name="Miller J.F."/>
            <person name="Sebaihia M."/>
            <person name="Bentley S.D."/>
            <person name="Parkhill J."/>
            <person name="Harvill E.T."/>
        </authorList>
    </citation>
    <scope>NUCLEOTIDE SEQUENCE [LARGE SCALE GENOMIC DNA]</scope>
    <source>
        <strain evidence="2 3">253</strain>
    </source>
</reference>
<protein>
    <submittedName>
        <fullName evidence="2">Putative membrane protein</fullName>
    </submittedName>
</protein>
<keyword evidence="1" id="KW-1133">Transmembrane helix</keyword>
<sequence>MAELLQIDEPAAARAAPQWRAFLELGFRPLYLVGAAWGALSVALWIGAPQWLGGAMAGVIWHAHEMLWGFIGAIAVGFLLTAAATWTGVNPLRGAPLAALAALWLAARAAFLLPGMAAFWTGVACELLFFAWAAAALGRAIYRRGASRRNDGVPLLVLGLGAADALYLLAARAGDYPLLLQRFNAGLLCMAVIALLIARRIIPFFAMRAIAGLQIPMHTRSGQWQLAAGLVAVAATLAQAGALTAVALAAAGLIALAQWLSWRPWATRGVPLLWILYAGYLGLAAGLLVAAASAAGGIARAAWPAHVIGMAGFGLLIIGMITRTALGHLGRPLRTDRLMLACYLLVIGAAALRLAALWPGPHTLAALHGATAAWVLAFVLYLWRFAPLLVRPRLRAPTAAATPVRSRP</sequence>
<feature type="transmembrane region" description="Helical" evidence="1">
    <location>
        <begin position="305"/>
        <end position="326"/>
    </location>
</feature>
<feature type="transmembrane region" description="Helical" evidence="1">
    <location>
        <begin position="67"/>
        <end position="87"/>
    </location>
</feature>
<dbReference type="AlphaFoldDB" id="A0A0C6P1W1"/>
<dbReference type="EMBL" id="HE965806">
    <property type="protein sequence ID" value="CCJ52233.1"/>
    <property type="molecule type" value="Genomic_DNA"/>
</dbReference>
<feature type="transmembrane region" description="Helical" evidence="1">
    <location>
        <begin position="153"/>
        <end position="171"/>
    </location>
</feature>
<feature type="transmembrane region" description="Helical" evidence="1">
    <location>
        <begin position="364"/>
        <end position="383"/>
    </location>
</feature>
<keyword evidence="1" id="KW-0812">Transmembrane</keyword>
<accession>A0A0C6P1W1</accession>
<keyword evidence="1" id="KW-0472">Membrane</keyword>
<dbReference type="InterPro" id="IPR010266">
    <property type="entry name" value="NnrS"/>
</dbReference>
<dbReference type="HOGENOM" id="CLU_041785_2_0_4"/>
<feature type="transmembrane region" description="Helical" evidence="1">
    <location>
        <begin position="183"/>
        <end position="202"/>
    </location>
</feature>
<dbReference type="RefSeq" id="WP_003812028.1">
    <property type="nucleotide sequence ID" value="NC_019382.1"/>
</dbReference>
<feature type="transmembrane region" description="Helical" evidence="1">
    <location>
        <begin position="119"/>
        <end position="141"/>
    </location>
</feature>
<organism evidence="2 3">
    <name type="scientific">Bordetella bronchiseptica 253</name>
    <dbReference type="NCBI Taxonomy" id="568707"/>
    <lineage>
        <taxon>Bacteria</taxon>
        <taxon>Pseudomonadati</taxon>
        <taxon>Pseudomonadota</taxon>
        <taxon>Betaproteobacteria</taxon>
        <taxon>Burkholderiales</taxon>
        <taxon>Alcaligenaceae</taxon>
        <taxon>Bordetella</taxon>
    </lineage>
</organism>
<dbReference type="OrthoDB" id="9770040at2"/>
<proteinExistence type="predicted"/>
<feature type="transmembrane region" description="Helical" evidence="1">
    <location>
        <begin position="274"/>
        <end position="299"/>
    </location>
</feature>
<feature type="transmembrane region" description="Helical" evidence="1">
    <location>
        <begin position="223"/>
        <end position="240"/>
    </location>
</feature>
<gene>
    <name evidence="2" type="ORF">BN112_0315</name>
</gene>
<evidence type="ECO:0000313" key="3">
    <source>
        <dbReference type="Proteomes" id="UP000007564"/>
    </source>
</evidence>